<evidence type="ECO:0000256" key="5">
    <source>
        <dbReference type="ARBA" id="ARBA00022792"/>
    </source>
</evidence>
<dbReference type="Proteomes" id="UP001201980">
    <property type="component" value="Unassembled WGS sequence"/>
</dbReference>
<name>A0AAD5RNZ6_9PEZI</name>
<dbReference type="PANTHER" id="PTHR12964">
    <property type="entry name" value="NADH-UBIQUINONE OXIDOREDUCTASE B14 SUBUNIT"/>
    <property type="match status" value="1"/>
</dbReference>
<evidence type="ECO:0000256" key="3">
    <source>
        <dbReference type="ARBA" id="ARBA00022448"/>
    </source>
</evidence>
<dbReference type="Pfam" id="PF13233">
    <property type="entry name" value="Complex1_LYR_2"/>
    <property type="match status" value="1"/>
</dbReference>
<evidence type="ECO:0000256" key="2">
    <source>
        <dbReference type="ARBA" id="ARBA00009508"/>
    </source>
</evidence>
<keyword evidence="8" id="KW-0472">Membrane</keyword>
<evidence type="ECO:0000256" key="4">
    <source>
        <dbReference type="ARBA" id="ARBA00022660"/>
    </source>
</evidence>
<dbReference type="GO" id="GO:0045271">
    <property type="term" value="C:respiratory chain complex I"/>
    <property type="evidence" value="ECO:0007669"/>
    <property type="project" value="InterPro"/>
</dbReference>
<dbReference type="InterPro" id="IPR016488">
    <property type="entry name" value="NADH_Ub_cplx-1_asu_su-6"/>
</dbReference>
<dbReference type="PANTHER" id="PTHR12964:SF0">
    <property type="entry name" value="NADH DEHYDROGENASE [UBIQUINONE] 1 ALPHA SUBCOMPLEX SUBUNIT 6"/>
    <property type="match status" value="1"/>
</dbReference>
<evidence type="ECO:0000313" key="9">
    <source>
        <dbReference type="EMBL" id="KAJ2899098.1"/>
    </source>
</evidence>
<dbReference type="GO" id="GO:0005743">
    <property type="term" value="C:mitochondrial inner membrane"/>
    <property type="evidence" value="ECO:0007669"/>
    <property type="project" value="UniProtKB-SubCell"/>
</dbReference>
<proteinExistence type="inferred from homology"/>
<sequence>MPAISPTQFAKRTSQSLDWPHAKTRVLSAYREWIRAAPDIQKMYSMPKPVAAIRTRVRQEFERHRFVNQLPVVDKLITKSHMDYQETMNYWRQMTHMMSYFKDENWRGDKRLPSNFMEGFIEGRN</sequence>
<evidence type="ECO:0000313" key="10">
    <source>
        <dbReference type="Proteomes" id="UP001201980"/>
    </source>
</evidence>
<dbReference type="InterPro" id="IPR045299">
    <property type="entry name" value="Complex1_LYR_NDUFA6_LYRM6"/>
</dbReference>
<keyword evidence="7" id="KW-0496">Mitochondrion</keyword>
<dbReference type="AlphaFoldDB" id="A0AAD5RNZ6"/>
<keyword evidence="3" id="KW-0813">Transport</keyword>
<evidence type="ECO:0000256" key="7">
    <source>
        <dbReference type="ARBA" id="ARBA00023128"/>
    </source>
</evidence>
<keyword evidence="4" id="KW-0679">Respiratory chain</keyword>
<keyword evidence="5" id="KW-0999">Mitochondrion inner membrane</keyword>
<comment type="caution">
    <text evidence="9">The sequence shown here is derived from an EMBL/GenBank/DDBJ whole genome shotgun (WGS) entry which is preliminary data.</text>
</comment>
<dbReference type="GO" id="GO:0006979">
    <property type="term" value="P:response to oxidative stress"/>
    <property type="evidence" value="ECO:0007669"/>
    <property type="project" value="TreeGrafter"/>
</dbReference>
<evidence type="ECO:0000256" key="8">
    <source>
        <dbReference type="ARBA" id="ARBA00023136"/>
    </source>
</evidence>
<dbReference type="PIRSF" id="PIRSF006643">
    <property type="entry name" value="NDUA6"/>
    <property type="match status" value="1"/>
</dbReference>
<gene>
    <name evidence="9" type="ORF">MKZ38_003404</name>
</gene>
<keyword evidence="6" id="KW-0249">Electron transport</keyword>
<comment type="subcellular location">
    <subcellularLocation>
        <location evidence="1">Mitochondrion inner membrane</location>
        <topology evidence="1">Peripheral membrane protein</topology>
        <orientation evidence="1">Matrix side</orientation>
    </subcellularLocation>
</comment>
<reference evidence="9" key="1">
    <citation type="submission" date="2022-07" db="EMBL/GenBank/DDBJ databases">
        <title>Draft genome sequence of Zalerion maritima ATCC 34329, a (micro)plastics degrading marine fungus.</title>
        <authorList>
            <person name="Paco A."/>
            <person name="Goncalves M.F.M."/>
            <person name="Rocha-Santos T.A.P."/>
            <person name="Alves A."/>
        </authorList>
    </citation>
    <scope>NUCLEOTIDE SEQUENCE</scope>
    <source>
        <strain evidence="9">ATCC 34329</strain>
    </source>
</reference>
<comment type="similarity">
    <text evidence="2">Belongs to the complex I LYR family.</text>
</comment>
<dbReference type="CDD" id="cd20266">
    <property type="entry name" value="Complex1_LYR_NDUFA6_LYRM6"/>
    <property type="match status" value="1"/>
</dbReference>
<organism evidence="9 10">
    <name type="scientific">Zalerion maritima</name>
    <dbReference type="NCBI Taxonomy" id="339359"/>
    <lineage>
        <taxon>Eukaryota</taxon>
        <taxon>Fungi</taxon>
        <taxon>Dikarya</taxon>
        <taxon>Ascomycota</taxon>
        <taxon>Pezizomycotina</taxon>
        <taxon>Sordariomycetes</taxon>
        <taxon>Lulworthiomycetidae</taxon>
        <taxon>Lulworthiales</taxon>
        <taxon>Lulworthiaceae</taxon>
        <taxon>Zalerion</taxon>
    </lineage>
</organism>
<evidence type="ECO:0000256" key="1">
    <source>
        <dbReference type="ARBA" id="ARBA00004443"/>
    </source>
</evidence>
<dbReference type="EMBL" id="JAKWBI020000207">
    <property type="protein sequence ID" value="KAJ2899098.1"/>
    <property type="molecule type" value="Genomic_DNA"/>
</dbReference>
<accession>A0AAD5RNZ6</accession>
<evidence type="ECO:0000256" key="6">
    <source>
        <dbReference type="ARBA" id="ARBA00022982"/>
    </source>
</evidence>
<keyword evidence="10" id="KW-1185">Reference proteome</keyword>
<protein>
    <submittedName>
        <fullName evidence="9">Uncharacterized protein</fullName>
    </submittedName>
</protein>